<proteinExistence type="predicted"/>
<protein>
    <submittedName>
        <fullName evidence="1">FXSXX-COOH protein</fullName>
    </submittedName>
</protein>
<dbReference type="InterPro" id="IPR026334">
    <property type="entry name" value="FxSxx-COOH"/>
</dbReference>
<reference evidence="1 2" key="1">
    <citation type="submission" date="2019-05" db="EMBL/GenBank/DDBJ databases">
        <title>Draft genome sequence of Nonomuraea turkmeniaca DSM 43926.</title>
        <authorList>
            <person name="Saricaoglu S."/>
            <person name="Isik K."/>
        </authorList>
    </citation>
    <scope>NUCLEOTIDE SEQUENCE [LARGE SCALE GENOMIC DNA]</scope>
    <source>
        <strain evidence="1 2">DSM 43926</strain>
    </source>
</reference>
<sequence>MDGAHMRDGQYGSTPLVDVATVSLRDLRDMNSAALRAAMASCLADDKEQMAAFQSAI</sequence>
<dbReference type="Proteomes" id="UP000309128">
    <property type="component" value="Unassembled WGS sequence"/>
</dbReference>
<dbReference type="AlphaFoldDB" id="A0A5S4FAW8"/>
<accession>A0A5S4FAW8</accession>
<organism evidence="1 2">
    <name type="scientific">Nonomuraea turkmeniaca</name>
    <dbReference type="NCBI Taxonomy" id="103838"/>
    <lineage>
        <taxon>Bacteria</taxon>
        <taxon>Bacillati</taxon>
        <taxon>Actinomycetota</taxon>
        <taxon>Actinomycetes</taxon>
        <taxon>Streptosporangiales</taxon>
        <taxon>Streptosporangiaceae</taxon>
        <taxon>Nonomuraea</taxon>
    </lineage>
</organism>
<dbReference type="OrthoDB" id="3543872at2"/>
<evidence type="ECO:0000313" key="2">
    <source>
        <dbReference type="Proteomes" id="UP000309128"/>
    </source>
</evidence>
<gene>
    <name evidence="1" type="primary">fxsA</name>
    <name evidence="1" type="ORF">ETD86_29090</name>
</gene>
<name>A0A5S4FAW8_9ACTN</name>
<evidence type="ECO:0000313" key="1">
    <source>
        <dbReference type="EMBL" id="TMR14320.1"/>
    </source>
</evidence>
<comment type="caution">
    <text evidence="1">The sequence shown here is derived from an EMBL/GenBank/DDBJ whole genome shotgun (WGS) entry which is preliminary data.</text>
</comment>
<keyword evidence="2" id="KW-1185">Reference proteome</keyword>
<dbReference type="NCBIfam" id="TIGR04268">
    <property type="entry name" value="FxSxx-COOH"/>
    <property type="match status" value="1"/>
</dbReference>
<dbReference type="EMBL" id="VCKY01000111">
    <property type="protein sequence ID" value="TMR14320.1"/>
    <property type="molecule type" value="Genomic_DNA"/>
</dbReference>